<protein>
    <submittedName>
        <fullName evidence="2">Uncharacterized protein</fullName>
    </submittedName>
</protein>
<evidence type="ECO:0000313" key="2">
    <source>
        <dbReference type="EMBL" id="WEW58398.1"/>
    </source>
</evidence>
<feature type="compositionally biased region" description="Basic and acidic residues" evidence="1">
    <location>
        <begin position="85"/>
        <end position="95"/>
    </location>
</feature>
<accession>A0AAF0DHK9</accession>
<feature type="region of interest" description="Disordered" evidence="1">
    <location>
        <begin position="568"/>
        <end position="608"/>
    </location>
</feature>
<feature type="compositionally biased region" description="Basic residues" evidence="1">
    <location>
        <begin position="8"/>
        <end position="24"/>
    </location>
</feature>
<feature type="region of interest" description="Disordered" evidence="1">
    <location>
        <begin position="64"/>
        <end position="117"/>
    </location>
</feature>
<feature type="compositionally biased region" description="Polar residues" evidence="1">
    <location>
        <begin position="593"/>
        <end position="608"/>
    </location>
</feature>
<feature type="region of interest" description="Disordered" evidence="1">
    <location>
        <begin position="164"/>
        <end position="214"/>
    </location>
</feature>
<proteinExistence type="predicted"/>
<reference evidence="2" key="1">
    <citation type="submission" date="2023-03" db="EMBL/GenBank/DDBJ databases">
        <title>Emydomyces testavorans Genome Sequence.</title>
        <authorList>
            <person name="Hoyer L."/>
        </authorList>
    </citation>
    <scope>NUCLEOTIDE SEQUENCE</scope>
    <source>
        <strain evidence="2">16-2883</strain>
    </source>
</reference>
<keyword evidence="3" id="KW-1185">Reference proteome</keyword>
<feature type="compositionally biased region" description="Basic and acidic residues" evidence="1">
    <location>
        <begin position="171"/>
        <end position="182"/>
    </location>
</feature>
<evidence type="ECO:0000313" key="3">
    <source>
        <dbReference type="Proteomes" id="UP001219355"/>
    </source>
</evidence>
<dbReference type="AlphaFoldDB" id="A0AAF0DHK9"/>
<feature type="region of interest" description="Disordered" evidence="1">
    <location>
        <begin position="1"/>
        <end position="24"/>
    </location>
</feature>
<evidence type="ECO:0000256" key="1">
    <source>
        <dbReference type="SAM" id="MobiDB-lite"/>
    </source>
</evidence>
<dbReference type="Proteomes" id="UP001219355">
    <property type="component" value="Chromosome 2"/>
</dbReference>
<gene>
    <name evidence="2" type="ORF">PRK78_003866</name>
</gene>
<organism evidence="2 3">
    <name type="scientific">Emydomyces testavorans</name>
    <dbReference type="NCBI Taxonomy" id="2070801"/>
    <lineage>
        <taxon>Eukaryota</taxon>
        <taxon>Fungi</taxon>
        <taxon>Dikarya</taxon>
        <taxon>Ascomycota</taxon>
        <taxon>Pezizomycotina</taxon>
        <taxon>Eurotiomycetes</taxon>
        <taxon>Eurotiomycetidae</taxon>
        <taxon>Onygenales</taxon>
        <taxon>Nannizziopsiaceae</taxon>
        <taxon>Emydomyces</taxon>
    </lineage>
</organism>
<feature type="compositionally biased region" description="Polar residues" evidence="1">
    <location>
        <begin position="98"/>
        <end position="117"/>
    </location>
</feature>
<sequence>MNWTGGRLSRHSFKDKHTRRAREKLHFAKVRRLASRNRKEDLSPIRIPRSTPDVVEISGAPLIRHGNKKNGESGFRNADKNQYLQKKDNLRDGWKRPGQQTSIGNSNKVSSDGNTLGSLKLPAENLEDIRRKLLQKSDWAHLSASRPLNLHFITEEERYNYGRRRPLTQADQKRLAAPEKRRAPVFQSYQWSSKRRKRGEPRDDASTQPNLDDISIRIDEQKLASLTPRLRSDSQVMSQISSEPMLLDREEGNEGNIKRSTSIFAKLRSNGTVNIFGTPDNGFSTPCDFGGSQRKQTPTCPTVFKQSDLPMLNRHGAFTTHGHQTMYIPPGLEDVTVLDASEYSNPTGLSPHIPVLGDKSRMERPVNTQEASSYDPGAKISKKNKLGTPIEAHSHPIPSESPRRATFFGQTIEESPKDFPSADEIWKRLIFKPRDDNIDRREELGPSFFMEKEAGDIKDISSLHEADTLGNIITNDSLTDMETFPTAANTSLNWTPSSKNCRMVPSETDFLSQFSPMGGYIDEFLGDMSMHNNATKTNKSVHLSSPETRFRDWHGFRHMEHIDEAPCSDFAWSSDPPAQSVRDPRSLGMNVPASPQSFASRSINNPGY</sequence>
<dbReference type="EMBL" id="CP120628">
    <property type="protein sequence ID" value="WEW58398.1"/>
    <property type="molecule type" value="Genomic_DNA"/>
</dbReference>
<name>A0AAF0DHK9_9EURO</name>